<dbReference type="AlphaFoldDB" id="A0A1G6CSQ2"/>
<name>A0A1G6CSQ2_9BACT</name>
<sequence length="168" mass="18958">MPLYEFYCRDCHTIYNFFSPRINTEKRPHCPKCDRAELERQVSVFAISKNRSDEAGADGADGMPDLSGLDEAKLERAMAMMAREAEGMDEDDPRQAAQLMRKLCDVTGMNFGDGMEEALARMEAGEDPEQVEAEMGDMFENMDFSPSGAKKLRRALRPPAQDETIYDL</sequence>
<evidence type="ECO:0000313" key="3">
    <source>
        <dbReference type="EMBL" id="SDB35910.1"/>
    </source>
</evidence>
<protein>
    <submittedName>
        <fullName evidence="3">Putative regulatory protein, FmdB family</fullName>
    </submittedName>
</protein>
<dbReference type="STRING" id="617002.SAMN05660653_01688"/>
<evidence type="ECO:0000256" key="1">
    <source>
        <dbReference type="SAM" id="MobiDB-lite"/>
    </source>
</evidence>
<dbReference type="Proteomes" id="UP000198771">
    <property type="component" value="Unassembled WGS sequence"/>
</dbReference>
<evidence type="ECO:0000313" key="4">
    <source>
        <dbReference type="Proteomes" id="UP000198771"/>
    </source>
</evidence>
<dbReference type="OrthoDB" id="9806664at2"/>
<keyword evidence="4" id="KW-1185">Reference proteome</keyword>
<organism evidence="3 4">
    <name type="scientific">Desulfonatronum thiosulfatophilum</name>
    <dbReference type="NCBI Taxonomy" id="617002"/>
    <lineage>
        <taxon>Bacteria</taxon>
        <taxon>Pseudomonadati</taxon>
        <taxon>Thermodesulfobacteriota</taxon>
        <taxon>Desulfovibrionia</taxon>
        <taxon>Desulfovibrionales</taxon>
        <taxon>Desulfonatronaceae</taxon>
        <taxon>Desulfonatronum</taxon>
    </lineage>
</organism>
<feature type="region of interest" description="Disordered" evidence="1">
    <location>
        <begin position="140"/>
        <end position="168"/>
    </location>
</feature>
<feature type="domain" description="Putative regulatory protein FmdB zinc ribbon" evidence="2">
    <location>
        <begin position="1"/>
        <end position="43"/>
    </location>
</feature>
<dbReference type="InterPro" id="IPR013429">
    <property type="entry name" value="Regulatory_FmdB_Zinc_ribbon"/>
</dbReference>
<dbReference type="PANTHER" id="PTHR34404:SF3">
    <property type="entry name" value="REGULATORY PROTEIN, FMDB FAMILY"/>
    <property type="match status" value="1"/>
</dbReference>
<gene>
    <name evidence="3" type="ORF">SAMN05660653_01688</name>
</gene>
<reference evidence="3 4" key="1">
    <citation type="submission" date="2016-10" db="EMBL/GenBank/DDBJ databases">
        <authorList>
            <person name="de Groot N.N."/>
        </authorList>
    </citation>
    <scope>NUCLEOTIDE SEQUENCE [LARGE SCALE GENOMIC DNA]</scope>
    <source>
        <strain evidence="3 4">ASO4-2</strain>
    </source>
</reference>
<dbReference type="NCBIfam" id="TIGR02605">
    <property type="entry name" value="CxxC_CxxC_SSSS"/>
    <property type="match status" value="1"/>
</dbReference>
<evidence type="ECO:0000259" key="2">
    <source>
        <dbReference type="SMART" id="SM00834"/>
    </source>
</evidence>
<dbReference type="SMART" id="SM00834">
    <property type="entry name" value="CxxC_CXXC_SSSS"/>
    <property type="match status" value="1"/>
</dbReference>
<proteinExistence type="predicted"/>
<dbReference type="RefSeq" id="WP_092120015.1">
    <property type="nucleotide sequence ID" value="NZ_FMXO01000009.1"/>
</dbReference>
<dbReference type="PANTHER" id="PTHR34404">
    <property type="entry name" value="REGULATORY PROTEIN, FMDB FAMILY"/>
    <property type="match status" value="1"/>
</dbReference>
<accession>A0A1G6CSQ2</accession>
<dbReference type="EMBL" id="FMXO01000009">
    <property type="protein sequence ID" value="SDB35910.1"/>
    <property type="molecule type" value="Genomic_DNA"/>
</dbReference>
<dbReference type="Pfam" id="PF09723">
    <property type="entry name" value="Zn_ribbon_8"/>
    <property type="match status" value="1"/>
</dbReference>